<keyword evidence="3" id="KW-1185">Reference proteome</keyword>
<name>A0AAV4M2X8_BABCB</name>
<evidence type="ECO:0000256" key="1">
    <source>
        <dbReference type="SAM" id="SignalP"/>
    </source>
</evidence>
<proteinExistence type="predicted"/>
<dbReference type="AlphaFoldDB" id="A0AAV4M2X8"/>
<organism evidence="2 3">
    <name type="scientific">Babesia caballi</name>
    <dbReference type="NCBI Taxonomy" id="5871"/>
    <lineage>
        <taxon>Eukaryota</taxon>
        <taxon>Sar</taxon>
        <taxon>Alveolata</taxon>
        <taxon>Apicomplexa</taxon>
        <taxon>Aconoidasida</taxon>
        <taxon>Piroplasmida</taxon>
        <taxon>Babesiidae</taxon>
        <taxon>Babesia</taxon>
    </lineage>
</organism>
<dbReference type="Proteomes" id="UP001497744">
    <property type="component" value="Unassembled WGS sequence"/>
</dbReference>
<dbReference type="RefSeq" id="XP_067718284.1">
    <property type="nucleotide sequence ID" value="XM_067862183.1"/>
</dbReference>
<gene>
    <name evidence="2" type="ORF">BcabD6B2_56510</name>
</gene>
<feature type="chain" id="PRO_5043988547" evidence="1">
    <location>
        <begin position="19"/>
        <end position="617"/>
    </location>
</feature>
<protein>
    <submittedName>
        <fullName evidence="2">Membrane protein, putative</fullName>
    </submittedName>
</protein>
<evidence type="ECO:0000313" key="2">
    <source>
        <dbReference type="EMBL" id="GIX66215.1"/>
    </source>
</evidence>
<reference evidence="2 3" key="1">
    <citation type="submission" date="2021-06" db="EMBL/GenBank/DDBJ databases">
        <title>Genome sequence of Babesia caballi.</title>
        <authorList>
            <person name="Yamagishi J."/>
            <person name="Kidaka T."/>
            <person name="Ochi A."/>
        </authorList>
    </citation>
    <scope>NUCLEOTIDE SEQUENCE [LARGE SCALE GENOMIC DNA]</scope>
    <source>
        <strain evidence="2">USDA-D6B2</strain>
    </source>
</reference>
<feature type="signal peptide" evidence="1">
    <location>
        <begin position="1"/>
        <end position="18"/>
    </location>
</feature>
<evidence type="ECO:0000313" key="3">
    <source>
        <dbReference type="Proteomes" id="UP001497744"/>
    </source>
</evidence>
<dbReference type="GeneID" id="94197696"/>
<sequence>MKAFLLLSAVASLAFADAKKEESPIVSLTKKEFNVTIPEYSMKVLSCPSGTGLTIEQAFWVAKFSGKLDVDSASPIKLTRTNEVTAICRGLNNCVLRPIAHLDKVINEKYHFFGVPFSNASYELQVKGICTSTARVPSGREVIASIDPTRNMVMGCNEGEVIALSYFRGAGIFRTWQYRHNYCNRSFVDQAFEKCYNQRSCTIDKALYTEDKICEYQVIDAQYYCRPAVHHAYVDIQKDSSNGFEIILTAEEDSRVSVKAPAGSVLSVMSAVWDVVGKLQEDNDPKRNRLDLLQFYCEGRSSCTFIPKRTSNGMLELHLGGITTNIQKPMVLMAKFKVVKSDNKIEDTNVHHVECKKGGSITMNCPSGRHLRVVTALWGGPVTSQSREPMLIFWEETVVDGKPYRTTEIGAFLERRVFNKTEYTFDPFAVVDDKPVLPLINGVKDTDHSLSVNYTCMDFSKTPSITDLKLSEIKSVGMDYDAQEYQLEKENILDFSFQKNNLVLIMLEQSAKSTVQVGNFLTIEVPAAPEDDYQLRHKDNVLVTRKFGKNSDNVVISILFADADLIHVTTNFYEGGQLVETYADEALYQSFNYGEDIKDIVVATGGVLGMRMFFKES</sequence>
<dbReference type="EMBL" id="BPLF01000006">
    <property type="protein sequence ID" value="GIX66215.1"/>
    <property type="molecule type" value="Genomic_DNA"/>
</dbReference>
<comment type="caution">
    <text evidence="2">The sequence shown here is derived from an EMBL/GenBank/DDBJ whole genome shotgun (WGS) entry which is preliminary data.</text>
</comment>
<keyword evidence="1" id="KW-0732">Signal</keyword>
<accession>A0AAV4M2X8</accession>